<feature type="region of interest" description="Disordered" evidence="2">
    <location>
        <begin position="81"/>
        <end position="117"/>
    </location>
</feature>
<dbReference type="InterPro" id="IPR036054">
    <property type="entry name" value="BTG-like_sf"/>
</dbReference>
<proteinExistence type="inferred from homology"/>
<dbReference type="OrthoDB" id="19928at2759"/>
<feature type="domain" description="Anti-proliferative protein" evidence="3">
    <location>
        <begin position="131"/>
        <end position="237"/>
    </location>
</feature>
<feature type="compositionally biased region" description="Low complexity" evidence="2">
    <location>
        <begin position="81"/>
        <end position="114"/>
    </location>
</feature>
<dbReference type="Gene3D" id="3.90.640.90">
    <property type="entry name" value="Anti-proliferative protein, N-terminal domain"/>
    <property type="match status" value="1"/>
</dbReference>
<comment type="similarity">
    <text evidence="1">Belongs to the BTG family.</text>
</comment>
<evidence type="ECO:0000259" key="3">
    <source>
        <dbReference type="SMART" id="SM00099"/>
    </source>
</evidence>
<dbReference type="AlphaFoldDB" id="A0A8J4V062"/>
<sequence>MSPYADNNQDQGGGASGHNINSSTENAAAEISLVVNGNGDIGGRTNNKPIPIITTTSPAPAAASSAATVAPSNINNNNISLSSSSSSAPSLNSSSSGITTTNSVNSNNNNSSTSPPLSDIETYLNAYPSDLPELIVAACWWAESLSKMNQTIPKDNIKRFRKELIAGLRDRVRGHWYPDYPERGQGYRALICEETTDRLLMDSAKKSDIPGDFRSFFKQNTTMWIDPGNVTYRHGKHYEKTLYPLNFMSNSNNSCNINSSTSSSLNNSTNGGNGFSANSSQNSTVSANHLLHSSYNNYMNGSLNGSNGMPPQMNHTPPRPNGMGMGRVSSPSLSSAAPVFSPSSSVYHSNINNNISPPASPAKDNINTNYNNNNNNNVYFHGNSSKIKLFSQYN</sequence>
<dbReference type="Pfam" id="PF07742">
    <property type="entry name" value="BTG"/>
    <property type="match status" value="1"/>
</dbReference>
<keyword evidence="5" id="KW-1185">Reference proteome</keyword>
<feature type="compositionally biased region" description="Polar residues" evidence="2">
    <location>
        <begin position="1"/>
        <end position="10"/>
    </location>
</feature>
<comment type="caution">
    <text evidence="4">The sequence shown here is derived from an EMBL/GenBank/DDBJ whole genome shotgun (WGS) entry which is preliminary data.</text>
</comment>
<dbReference type="InterPro" id="IPR002087">
    <property type="entry name" value="Anti_prolifrtn"/>
</dbReference>
<reference evidence="4" key="1">
    <citation type="submission" date="2020-01" db="EMBL/GenBank/DDBJ databases">
        <title>Development of genomics and gene disruption for Polysphondylium violaceum indicates a role for the polyketide synthase stlB in stalk morphogenesis.</title>
        <authorList>
            <person name="Narita B."/>
            <person name="Kawabe Y."/>
            <person name="Kin K."/>
            <person name="Saito T."/>
            <person name="Gibbs R."/>
            <person name="Kuspa A."/>
            <person name="Muzny D."/>
            <person name="Queller D."/>
            <person name="Richards S."/>
            <person name="Strassman J."/>
            <person name="Sucgang R."/>
            <person name="Worley K."/>
            <person name="Schaap P."/>
        </authorList>
    </citation>
    <scope>NUCLEOTIDE SEQUENCE</scope>
    <source>
        <strain evidence="4">QSvi11</strain>
    </source>
</reference>
<dbReference type="GO" id="GO:0005634">
    <property type="term" value="C:nucleus"/>
    <property type="evidence" value="ECO:0007669"/>
    <property type="project" value="TreeGrafter"/>
</dbReference>
<dbReference type="EMBL" id="AJWJ01000171">
    <property type="protein sequence ID" value="KAF2073993.1"/>
    <property type="molecule type" value="Genomic_DNA"/>
</dbReference>
<feature type="region of interest" description="Disordered" evidence="2">
    <location>
        <begin position="259"/>
        <end position="282"/>
    </location>
</feature>
<dbReference type="Proteomes" id="UP000695562">
    <property type="component" value="Unassembled WGS sequence"/>
</dbReference>
<dbReference type="SMART" id="SM00099">
    <property type="entry name" value="btg1"/>
    <property type="match status" value="1"/>
</dbReference>
<evidence type="ECO:0000256" key="1">
    <source>
        <dbReference type="ARBA" id="ARBA00007989"/>
    </source>
</evidence>
<evidence type="ECO:0000313" key="4">
    <source>
        <dbReference type="EMBL" id="KAF2073993.1"/>
    </source>
</evidence>
<protein>
    <recommendedName>
        <fullName evidence="3">Anti-proliferative protein domain-containing protein</fullName>
    </recommendedName>
</protein>
<dbReference type="InterPro" id="IPR033332">
    <property type="entry name" value="BTG"/>
</dbReference>
<dbReference type="SUPFAM" id="SSF160696">
    <property type="entry name" value="BTG domain-like"/>
    <property type="match status" value="1"/>
</dbReference>
<name>A0A8J4V062_9MYCE</name>
<organism evidence="4 5">
    <name type="scientific">Polysphondylium violaceum</name>
    <dbReference type="NCBI Taxonomy" id="133409"/>
    <lineage>
        <taxon>Eukaryota</taxon>
        <taxon>Amoebozoa</taxon>
        <taxon>Evosea</taxon>
        <taxon>Eumycetozoa</taxon>
        <taxon>Dictyostelia</taxon>
        <taxon>Dictyosteliales</taxon>
        <taxon>Dictyosteliaceae</taxon>
        <taxon>Polysphondylium</taxon>
    </lineage>
</organism>
<evidence type="ECO:0000313" key="5">
    <source>
        <dbReference type="Proteomes" id="UP000695562"/>
    </source>
</evidence>
<dbReference type="PANTHER" id="PTHR22978">
    <property type="entry name" value="B-CELL TRANSLOCATION GENE"/>
    <property type="match status" value="1"/>
</dbReference>
<accession>A0A8J4V062</accession>
<gene>
    <name evidence="4" type="ORF">CYY_004700</name>
</gene>
<dbReference type="GO" id="GO:0005737">
    <property type="term" value="C:cytoplasm"/>
    <property type="evidence" value="ECO:0007669"/>
    <property type="project" value="TreeGrafter"/>
</dbReference>
<evidence type="ECO:0000256" key="2">
    <source>
        <dbReference type="SAM" id="MobiDB-lite"/>
    </source>
</evidence>
<dbReference type="PANTHER" id="PTHR22978:SF22">
    <property type="entry name" value="BTG FAMILY PROTEIN"/>
    <property type="match status" value="1"/>
</dbReference>
<feature type="region of interest" description="Disordered" evidence="2">
    <location>
        <begin position="1"/>
        <end position="22"/>
    </location>
</feature>